<dbReference type="SUPFAM" id="SSF54189">
    <property type="entry name" value="Ribosomal proteins S24e, L23 and L15e"/>
    <property type="match status" value="1"/>
</dbReference>
<name>A0A1N5V8J5_9ARCH</name>
<gene>
    <name evidence="3" type="primary">rps24e</name>
    <name evidence="5" type="ORF">CPM_1269</name>
    <name evidence="4" type="ORF">CSP5_1270</name>
</gene>
<dbReference type="OrthoDB" id="27533at2157"/>
<organism evidence="4 7">
    <name type="scientific">Cuniculiplasma divulgatum</name>
    <dbReference type="NCBI Taxonomy" id="1673428"/>
    <lineage>
        <taxon>Archaea</taxon>
        <taxon>Methanobacteriati</taxon>
        <taxon>Thermoplasmatota</taxon>
        <taxon>Thermoplasmata</taxon>
        <taxon>Thermoplasmatales</taxon>
        <taxon>Cuniculiplasmataceae</taxon>
        <taxon>Cuniculiplasma</taxon>
    </lineage>
</organism>
<dbReference type="GO" id="GO:0003735">
    <property type="term" value="F:structural constituent of ribosome"/>
    <property type="evidence" value="ECO:0007669"/>
    <property type="project" value="InterPro"/>
</dbReference>
<dbReference type="GO" id="GO:0006412">
    <property type="term" value="P:translation"/>
    <property type="evidence" value="ECO:0007669"/>
    <property type="project" value="UniProtKB-UniRule"/>
</dbReference>
<keyword evidence="2 3" id="KW-0687">Ribonucleoprotein</keyword>
<dbReference type="AlphaFoldDB" id="A0A1N5V8J5"/>
<dbReference type="InterPro" id="IPR001976">
    <property type="entry name" value="Ribosomal_eS24"/>
</dbReference>
<dbReference type="InterPro" id="IPR012678">
    <property type="entry name" value="Ribosomal_uL23/eL15/eS24_sf"/>
</dbReference>
<dbReference type="GO" id="GO:0005840">
    <property type="term" value="C:ribosome"/>
    <property type="evidence" value="ECO:0007669"/>
    <property type="project" value="UniProtKB-KW"/>
</dbReference>
<proteinExistence type="inferred from homology"/>
<evidence type="ECO:0000313" key="4">
    <source>
        <dbReference type="EMBL" id="SIM69086.1"/>
    </source>
</evidence>
<dbReference type="EMBL" id="LT671858">
    <property type="protein sequence ID" value="SIM69086.1"/>
    <property type="molecule type" value="Genomic_DNA"/>
</dbReference>
<dbReference type="STRING" id="1673428.CPM_1269"/>
<protein>
    <recommendedName>
        <fullName evidence="3">Small ribosomal subunit protein eS24</fullName>
    </recommendedName>
</protein>
<dbReference type="GeneID" id="41588518"/>
<sequence>MNLKIEETRENKLLKRKEIKYTVEFEKNNTPSREVVKELIARNTNSNKELVIVDFNEQLTGLHVIKGYSKIYSKKEDAMLYEPDYELYRNGLKVKEEKQ</sequence>
<dbReference type="Proteomes" id="UP000187822">
    <property type="component" value="Chromosome I"/>
</dbReference>
<dbReference type="InterPro" id="IPR012677">
    <property type="entry name" value="Nucleotide-bd_a/b_plait_sf"/>
</dbReference>
<evidence type="ECO:0000256" key="2">
    <source>
        <dbReference type="ARBA" id="ARBA00023274"/>
    </source>
</evidence>
<evidence type="ECO:0000313" key="7">
    <source>
        <dbReference type="Proteomes" id="UP000195607"/>
    </source>
</evidence>
<reference evidence="6" key="3">
    <citation type="submission" date="2016-06" db="EMBL/GenBank/DDBJ databases">
        <authorList>
            <person name="Toshchakov V.S."/>
        </authorList>
    </citation>
    <scope>NUCLEOTIDE SEQUENCE [LARGE SCALE GENOMIC DNA]</scope>
    <source>
        <strain>PM4 (JCM 30641</strain>
        <strain evidence="6">\VKM B-2940)</strain>
    </source>
</reference>
<dbReference type="KEGG" id="cdiv:CPM_1269"/>
<dbReference type="RefSeq" id="WP_021789016.1">
    <property type="nucleotide sequence ID" value="NZ_LT671858.1"/>
</dbReference>
<evidence type="ECO:0000313" key="5">
    <source>
        <dbReference type="EMBL" id="SJK85070.1"/>
    </source>
</evidence>
<evidence type="ECO:0000256" key="3">
    <source>
        <dbReference type="HAMAP-Rule" id="MF_00545"/>
    </source>
</evidence>
<keyword evidence="6" id="KW-1185">Reference proteome</keyword>
<accession>A0A1N5V8J5</accession>
<dbReference type="Proteomes" id="UP000195607">
    <property type="component" value="Chromosome I"/>
</dbReference>
<dbReference type="EMBL" id="LT719092">
    <property type="protein sequence ID" value="SJK85070.1"/>
    <property type="molecule type" value="Genomic_DNA"/>
</dbReference>
<keyword evidence="1 3" id="KW-0689">Ribosomal protein</keyword>
<reference evidence="5" key="2">
    <citation type="submission" date="2016-06" db="EMBL/GenBank/DDBJ databases">
        <authorList>
            <person name="Olsen C.W."/>
            <person name="Carey S."/>
            <person name="Hinshaw L."/>
            <person name="Karasin A.I."/>
        </authorList>
    </citation>
    <scope>NUCLEOTIDE SEQUENCE [LARGE SCALE GENOMIC DNA]</scope>
    <source>
        <strain evidence="5">PM4</strain>
    </source>
</reference>
<reference evidence="4 7" key="1">
    <citation type="submission" date="2016-04" db="EMBL/GenBank/DDBJ databases">
        <authorList>
            <person name="Evans L.H."/>
            <person name="Alamgir A."/>
            <person name="Owens N."/>
            <person name="Weber N.D."/>
            <person name="Virtaneva K."/>
            <person name="Barbian K."/>
            <person name="Babar A."/>
            <person name="Rosenke K."/>
        </authorList>
    </citation>
    <scope>NUCLEOTIDE SEQUENCE [LARGE SCALE GENOMIC DNA]</scope>
    <source>
        <strain evidence="4">S5</strain>
        <strain evidence="7">S5(T) (JCM 30642 \VKM B-2941)</strain>
    </source>
</reference>
<evidence type="ECO:0000313" key="6">
    <source>
        <dbReference type="Proteomes" id="UP000187822"/>
    </source>
</evidence>
<dbReference type="HAMAP" id="MF_00545">
    <property type="entry name" value="Ribosomal_eS24"/>
    <property type="match status" value="1"/>
</dbReference>
<evidence type="ECO:0000256" key="1">
    <source>
        <dbReference type="ARBA" id="ARBA00022980"/>
    </source>
</evidence>
<dbReference type="Gene3D" id="3.30.70.330">
    <property type="match status" value="1"/>
</dbReference>
<dbReference type="GO" id="GO:1990904">
    <property type="term" value="C:ribonucleoprotein complex"/>
    <property type="evidence" value="ECO:0007669"/>
    <property type="project" value="UniProtKB-KW"/>
</dbReference>
<comment type="similarity">
    <text evidence="3">Belongs to the eukaryotic ribosomal protein eS24 family.</text>
</comment>
<dbReference type="Pfam" id="PF01282">
    <property type="entry name" value="Ribosomal_S24e"/>
    <property type="match status" value="1"/>
</dbReference>